<dbReference type="Proteomes" id="UP000270034">
    <property type="component" value="Chromosome"/>
</dbReference>
<dbReference type="EMBL" id="AP018515">
    <property type="protein sequence ID" value="BBC80513.1"/>
    <property type="molecule type" value="Genomic_DNA"/>
</dbReference>
<dbReference type="AlphaFoldDB" id="A0A2Z5ZJ35"/>
<evidence type="ECO:0000313" key="2">
    <source>
        <dbReference type="Proteomes" id="UP000270034"/>
    </source>
</evidence>
<accession>A0A2Z5ZJ35</accession>
<protein>
    <submittedName>
        <fullName evidence="1">Two-component sensor histidine kinase</fullName>
    </submittedName>
</protein>
<name>A0A2Z5ZJ35_9PROT</name>
<reference evidence="1 2" key="1">
    <citation type="submission" date="2018-02" db="EMBL/GenBank/DDBJ databases">
        <title>Acetobacter orientalis genome.</title>
        <authorList>
            <person name="Nakashima N."/>
            <person name="Tamura T."/>
        </authorList>
    </citation>
    <scope>NUCLEOTIDE SEQUENCE [LARGE SCALE GENOMIC DNA]</scope>
    <source>
        <strain evidence="1 2">FAN1</strain>
    </source>
</reference>
<keyword evidence="1" id="KW-0808">Transferase</keyword>
<dbReference type="GO" id="GO:0016301">
    <property type="term" value="F:kinase activity"/>
    <property type="evidence" value="ECO:0007669"/>
    <property type="project" value="UniProtKB-KW"/>
</dbReference>
<dbReference type="RefSeq" id="WP_158319708.1">
    <property type="nucleotide sequence ID" value="NZ_BAMX01000002.1"/>
</dbReference>
<gene>
    <name evidence="1" type="ORF">AcetOrient_orf03251</name>
</gene>
<evidence type="ECO:0000313" key="1">
    <source>
        <dbReference type="EMBL" id="BBC80513.1"/>
    </source>
</evidence>
<proteinExistence type="predicted"/>
<dbReference type="GeneID" id="76203030"/>
<dbReference type="KEGG" id="aot:AcetOri_orf03251"/>
<keyword evidence="1" id="KW-0418">Kinase</keyword>
<organism evidence="1 2">
    <name type="scientific">Acetobacter orientalis</name>
    <dbReference type="NCBI Taxonomy" id="146474"/>
    <lineage>
        <taxon>Bacteria</taxon>
        <taxon>Pseudomonadati</taxon>
        <taxon>Pseudomonadota</taxon>
        <taxon>Alphaproteobacteria</taxon>
        <taxon>Acetobacterales</taxon>
        <taxon>Acetobacteraceae</taxon>
        <taxon>Acetobacter</taxon>
    </lineage>
</organism>
<sequence length="49" mass="5486">MRSKTGVGTERTAHNHCRKERLALVKSCLTKAKQAYAGLFFGQAAVMYR</sequence>